<organism evidence="2 3">
    <name type="scientific">Dyadobacter luteus</name>
    <dbReference type="NCBI Taxonomy" id="2259619"/>
    <lineage>
        <taxon>Bacteria</taxon>
        <taxon>Pseudomonadati</taxon>
        <taxon>Bacteroidota</taxon>
        <taxon>Cytophagia</taxon>
        <taxon>Cytophagales</taxon>
        <taxon>Spirosomataceae</taxon>
        <taxon>Dyadobacter</taxon>
    </lineage>
</organism>
<evidence type="ECO:0000313" key="3">
    <source>
        <dbReference type="Proteomes" id="UP000256373"/>
    </source>
</evidence>
<feature type="transmembrane region" description="Helical" evidence="1">
    <location>
        <begin position="71"/>
        <end position="90"/>
    </location>
</feature>
<keyword evidence="1" id="KW-1133">Transmembrane helix</keyword>
<keyword evidence="1" id="KW-0472">Membrane</keyword>
<keyword evidence="3" id="KW-1185">Reference proteome</keyword>
<sequence length="212" mass="23497">MEITNELLRKYSNNELTGSERAVVELWLETSKPEGQEMVFRAGVNAGGDMFQAVRERITSADTRRQRSRQLWRYAAAACLAIGMIGIGWYQNAIVSADNQLSLDNLSGQHTKDFNSDSGLVFRLSAHSKAHASLTNTINSISFCGAMEVTNRSTKDIRIVFSSTCKTRGIAEHTITCKPGKSYVALHDPMEENEIIIINRNMVNELPGSVVI</sequence>
<dbReference type="Proteomes" id="UP000256373">
    <property type="component" value="Unassembled WGS sequence"/>
</dbReference>
<keyword evidence="1" id="KW-0812">Transmembrane</keyword>
<dbReference type="EMBL" id="QNUL01000023">
    <property type="protein sequence ID" value="REA58047.1"/>
    <property type="molecule type" value="Genomic_DNA"/>
</dbReference>
<dbReference type="RefSeq" id="WP_115833086.1">
    <property type="nucleotide sequence ID" value="NZ_QNUL01000023.1"/>
</dbReference>
<protein>
    <submittedName>
        <fullName evidence="2">Uncharacterized protein</fullName>
    </submittedName>
</protein>
<accession>A0A3D8Y955</accession>
<dbReference type="OrthoDB" id="1345370at2"/>
<gene>
    <name evidence="2" type="ORF">DSL64_21930</name>
</gene>
<comment type="caution">
    <text evidence="2">The sequence shown here is derived from an EMBL/GenBank/DDBJ whole genome shotgun (WGS) entry which is preliminary data.</text>
</comment>
<proteinExistence type="predicted"/>
<reference evidence="2 3" key="1">
    <citation type="submission" date="2018-07" db="EMBL/GenBank/DDBJ databases">
        <title>Dyadobacter roseus sp. nov., isolated from rose rhizosphere soil.</title>
        <authorList>
            <person name="Chen L."/>
        </authorList>
    </citation>
    <scope>NUCLEOTIDE SEQUENCE [LARGE SCALE GENOMIC DNA]</scope>
    <source>
        <strain evidence="2 3">RS19</strain>
    </source>
</reference>
<evidence type="ECO:0000313" key="2">
    <source>
        <dbReference type="EMBL" id="REA58047.1"/>
    </source>
</evidence>
<evidence type="ECO:0000256" key="1">
    <source>
        <dbReference type="SAM" id="Phobius"/>
    </source>
</evidence>
<name>A0A3D8Y955_9BACT</name>
<dbReference type="AlphaFoldDB" id="A0A3D8Y955"/>